<dbReference type="STRING" id="1389489.O159_09830"/>
<keyword evidence="3" id="KW-0472">Membrane</keyword>
<dbReference type="AlphaFoldDB" id="U3PC58"/>
<dbReference type="GO" id="GO:0005507">
    <property type="term" value="F:copper ion binding"/>
    <property type="evidence" value="ECO:0007669"/>
    <property type="project" value="TreeGrafter"/>
</dbReference>
<keyword evidence="1" id="KW-1278">Translocase</keyword>
<feature type="transmembrane region" description="Helical" evidence="3">
    <location>
        <begin position="82"/>
        <end position="103"/>
    </location>
</feature>
<gene>
    <name evidence="4" type="ORF">O159_09830</name>
</gene>
<keyword evidence="5" id="KW-1185">Reference proteome</keyword>
<evidence type="ECO:0000256" key="2">
    <source>
        <dbReference type="SAM" id="MobiDB-lite"/>
    </source>
</evidence>
<dbReference type="PANTHER" id="PTHR43520:SF8">
    <property type="entry name" value="P-TYPE CU(+) TRANSPORTER"/>
    <property type="match status" value="1"/>
</dbReference>
<dbReference type="GO" id="GO:0055070">
    <property type="term" value="P:copper ion homeostasis"/>
    <property type="evidence" value="ECO:0007669"/>
    <property type="project" value="TreeGrafter"/>
</dbReference>
<evidence type="ECO:0000313" key="5">
    <source>
        <dbReference type="Proteomes" id="UP000016743"/>
    </source>
</evidence>
<evidence type="ECO:0000256" key="1">
    <source>
        <dbReference type="ARBA" id="ARBA00022967"/>
    </source>
</evidence>
<dbReference type="GO" id="GO:0016020">
    <property type="term" value="C:membrane"/>
    <property type="evidence" value="ECO:0007669"/>
    <property type="project" value="TreeGrafter"/>
</dbReference>
<keyword evidence="3" id="KW-0812">Transmembrane</keyword>
<organism evidence="4 5">
    <name type="scientific">Leifsonia xyli subsp. cynodontis DSM 46306</name>
    <dbReference type="NCBI Taxonomy" id="1389489"/>
    <lineage>
        <taxon>Bacteria</taxon>
        <taxon>Bacillati</taxon>
        <taxon>Actinomycetota</taxon>
        <taxon>Actinomycetes</taxon>
        <taxon>Micrococcales</taxon>
        <taxon>Microbacteriaceae</taxon>
        <taxon>Leifsonia</taxon>
    </lineage>
</organism>
<feature type="transmembrane region" description="Helical" evidence="3">
    <location>
        <begin position="49"/>
        <end position="70"/>
    </location>
</feature>
<dbReference type="RefSeq" id="WP_021754546.1">
    <property type="nucleotide sequence ID" value="NC_022438.1"/>
</dbReference>
<feature type="region of interest" description="Disordered" evidence="2">
    <location>
        <begin position="1"/>
        <end position="39"/>
    </location>
</feature>
<dbReference type="eggNOG" id="COG2217">
    <property type="taxonomic scope" value="Bacteria"/>
</dbReference>
<dbReference type="EMBL" id="CP006734">
    <property type="protein sequence ID" value="AGW41103.1"/>
    <property type="molecule type" value="Genomic_DNA"/>
</dbReference>
<evidence type="ECO:0000313" key="4">
    <source>
        <dbReference type="EMBL" id="AGW41103.1"/>
    </source>
</evidence>
<dbReference type="KEGG" id="lxy:O159_09830"/>
<evidence type="ECO:0008006" key="6">
    <source>
        <dbReference type="Google" id="ProtNLM"/>
    </source>
</evidence>
<dbReference type="PATRIC" id="fig|1389489.3.peg.946"/>
<dbReference type="HOGENOM" id="CLU_1218532_0_0_11"/>
<dbReference type="GO" id="GO:0043682">
    <property type="term" value="F:P-type divalent copper transporter activity"/>
    <property type="evidence" value="ECO:0007669"/>
    <property type="project" value="TreeGrafter"/>
</dbReference>
<sequence length="227" mass="24202">MDETHTHAANAHSVQGHAAQGRPARGQDAHTHAAHGHAGHDPGLFRRRFWLALVLTVPVLVFSPGLQEILGLAVPRFPGSRSIPAVFGVAVFLVGGLVFLRGAADELRARQPGMMTLISLAIVVALGYSLAVTFGLPGMDFWWELATLILVMLLGHWIEMAAVSGAQDALGRLATLLPDTAERLAGPQGEPVAVPVAQLRVGDLVRARACRRTGRSWRGGAPWTSRC</sequence>
<feature type="transmembrane region" description="Helical" evidence="3">
    <location>
        <begin position="141"/>
        <end position="158"/>
    </location>
</feature>
<proteinExistence type="predicted"/>
<evidence type="ECO:0000256" key="3">
    <source>
        <dbReference type="SAM" id="Phobius"/>
    </source>
</evidence>
<protein>
    <recommendedName>
        <fullName evidence="6">Heavy metal translocating P-type ATPase</fullName>
    </recommendedName>
</protein>
<dbReference type="Proteomes" id="UP000016743">
    <property type="component" value="Chromosome"/>
</dbReference>
<name>U3PC58_LEIXC</name>
<accession>U3PC58</accession>
<keyword evidence="3" id="KW-1133">Transmembrane helix</keyword>
<dbReference type="PANTHER" id="PTHR43520">
    <property type="entry name" value="ATP7, ISOFORM B"/>
    <property type="match status" value="1"/>
</dbReference>
<feature type="transmembrane region" description="Helical" evidence="3">
    <location>
        <begin position="115"/>
        <end position="135"/>
    </location>
</feature>
<reference evidence="4 5" key="1">
    <citation type="journal article" date="2013" name="Genome Announc.">
        <title>Complete Genome Sequence of Leifsonia xyli subsp. cynodontis Strain DSM46306, a Gram-Positive Bacterial Pathogen of Grasses.</title>
        <authorList>
            <person name="Monteiro-Vitorello C.B."/>
            <person name="Zerillo M.M."/>
            <person name="Van Sluys M.A."/>
            <person name="Camargo L.E."/>
            <person name="Kitajima J.P."/>
        </authorList>
    </citation>
    <scope>NUCLEOTIDE SEQUENCE [LARGE SCALE GENOMIC DNA]</scope>
    <source>
        <strain evidence="4 5">DSM 46306</strain>
    </source>
</reference>